<dbReference type="SUPFAM" id="SSF52540">
    <property type="entry name" value="P-loop containing nucleoside triphosphate hydrolases"/>
    <property type="match status" value="2"/>
</dbReference>
<dbReference type="PROSITE" id="PS51193">
    <property type="entry name" value="HELICASE_ATP_BIND_2"/>
    <property type="match status" value="1"/>
</dbReference>
<dbReference type="AlphaFoldDB" id="A0A381Y513"/>
<gene>
    <name evidence="5" type="ORF">METZ01_LOCUS125023</name>
</gene>
<evidence type="ECO:0000256" key="2">
    <source>
        <dbReference type="ARBA" id="ARBA00022801"/>
    </source>
</evidence>
<organism evidence="5">
    <name type="scientific">marine metagenome</name>
    <dbReference type="NCBI Taxonomy" id="408172"/>
    <lineage>
        <taxon>unclassified sequences</taxon>
        <taxon>metagenomes</taxon>
        <taxon>ecological metagenomes</taxon>
    </lineage>
</organism>
<protein>
    <recommendedName>
        <fullName evidence="4">Helicase ATP-binding domain-containing protein</fullName>
    </recommendedName>
</protein>
<dbReference type="InterPro" id="IPR006555">
    <property type="entry name" value="ATP-dep_Helicase_C"/>
</dbReference>
<name>A0A381Y513_9ZZZZ</name>
<dbReference type="InterPro" id="IPR027417">
    <property type="entry name" value="P-loop_NTPase"/>
</dbReference>
<dbReference type="InterPro" id="IPR014013">
    <property type="entry name" value="Helic_SF1/SF2_ATP-bd_DinG/Rad3"/>
</dbReference>
<keyword evidence="2" id="KW-0378">Hydrolase</keyword>
<evidence type="ECO:0000259" key="4">
    <source>
        <dbReference type="PROSITE" id="PS51193"/>
    </source>
</evidence>
<evidence type="ECO:0000256" key="1">
    <source>
        <dbReference type="ARBA" id="ARBA00022741"/>
    </source>
</evidence>
<reference evidence="5" key="1">
    <citation type="submission" date="2018-05" db="EMBL/GenBank/DDBJ databases">
        <authorList>
            <person name="Lanie J.A."/>
            <person name="Ng W.-L."/>
            <person name="Kazmierczak K.M."/>
            <person name="Andrzejewski T.M."/>
            <person name="Davidsen T.M."/>
            <person name="Wayne K.J."/>
            <person name="Tettelin H."/>
            <person name="Glass J.I."/>
            <person name="Rusch D."/>
            <person name="Podicherti R."/>
            <person name="Tsui H.-C.T."/>
            <person name="Winkler M.E."/>
        </authorList>
    </citation>
    <scope>NUCLEOTIDE SEQUENCE</scope>
</reference>
<dbReference type="PANTHER" id="PTHR11472">
    <property type="entry name" value="DNA REPAIR DEAD HELICASE RAD3/XP-D SUBFAMILY MEMBER"/>
    <property type="match status" value="1"/>
</dbReference>
<sequence>MAVAVADIFESGGTLLAEAGTGTGKTLAYLIPALLSGRRVLVSTGTKNLQEQLYFKDLPLLHEALNIPFKATYMKGRNNYLCLHRFEAACDSPMPRPATDHAYLTILKEWAQQTEIGDRAELEDLQDDLPLWSEVSATQENCLGTECPKYNDCFVTQMRQRAIESDIVIVNHHLLCADAAVRQSGYGEVIPDYSFAVVDEAHQLEDVATQYFGISVSTFRVEDLIKDGFRLMEAGLPLDPIPADTVRAALGQVRDGSDAFFTAVRDSKSEPVGVRSRIDAATFEPVAELGRALLDALSSLESELGLLTDLPEDFRALEHRVHEVHNELRFTLQASDPTYVFFLEIRNRGVFLRASPIDVSTMVRDSIWERLDGNILTSATLAVDGNFDYIRTRLGVGPAYELRLPSEFDFGHQAILYLPRRMPDPRTSGFTRAAAIEITEIIKRTEGRALVLFTSYANLYGVRDIITEAGLDFPLFVQGSAPRSTLLRHFRQTANAVLLGTSSFWQGVDVVGESLSCVIVDKLPFVSPGDPIAAARMEALVVRGEDPFTNYQVPLAILALQQGLGRLIRHRSDRGVLAILDPRVRTKGYGQRFLASLPPAPVTHDVEEVGRFIGPEA</sequence>
<dbReference type="GO" id="GO:0006281">
    <property type="term" value="P:DNA repair"/>
    <property type="evidence" value="ECO:0007669"/>
    <property type="project" value="TreeGrafter"/>
</dbReference>
<keyword evidence="1" id="KW-0547">Nucleotide-binding</keyword>
<dbReference type="Pfam" id="PF00270">
    <property type="entry name" value="DEAD"/>
    <property type="match status" value="1"/>
</dbReference>
<feature type="domain" description="Helicase ATP-binding" evidence="4">
    <location>
        <begin position="1"/>
        <end position="257"/>
    </location>
</feature>
<dbReference type="SMART" id="SM00491">
    <property type="entry name" value="HELICc2"/>
    <property type="match status" value="1"/>
</dbReference>
<dbReference type="InterPro" id="IPR011545">
    <property type="entry name" value="DEAD/DEAH_box_helicase_dom"/>
</dbReference>
<keyword evidence="3" id="KW-0067">ATP-binding</keyword>
<dbReference type="GO" id="GO:0005524">
    <property type="term" value="F:ATP binding"/>
    <property type="evidence" value="ECO:0007669"/>
    <property type="project" value="UniProtKB-KW"/>
</dbReference>
<dbReference type="GO" id="GO:0003678">
    <property type="term" value="F:DNA helicase activity"/>
    <property type="evidence" value="ECO:0007669"/>
    <property type="project" value="TreeGrafter"/>
</dbReference>
<dbReference type="Pfam" id="PF13307">
    <property type="entry name" value="Helicase_C_2"/>
    <property type="match status" value="1"/>
</dbReference>
<evidence type="ECO:0000256" key="3">
    <source>
        <dbReference type="ARBA" id="ARBA00022840"/>
    </source>
</evidence>
<evidence type="ECO:0000313" key="5">
    <source>
        <dbReference type="EMBL" id="SVA72169.1"/>
    </source>
</evidence>
<accession>A0A381Y513</accession>
<dbReference type="GO" id="GO:0016818">
    <property type="term" value="F:hydrolase activity, acting on acid anhydrides, in phosphorus-containing anhydrides"/>
    <property type="evidence" value="ECO:0007669"/>
    <property type="project" value="InterPro"/>
</dbReference>
<dbReference type="GO" id="GO:0003676">
    <property type="term" value="F:nucleic acid binding"/>
    <property type="evidence" value="ECO:0007669"/>
    <property type="project" value="InterPro"/>
</dbReference>
<dbReference type="Gene3D" id="3.40.50.300">
    <property type="entry name" value="P-loop containing nucleotide triphosphate hydrolases"/>
    <property type="match status" value="2"/>
</dbReference>
<dbReference type="InterPro" id="IPR045028">
    <property type="entry name" value="DinG/Rad3-like"/>
</dbReference>
<dbReference type="EMBL" id="UINC01017415">
    <property type="protein sequence ID" value="SVA72169.1"/>
    <property type="molecule type" value="Genomic_DNA"/>
</dbReference>
<dbReference type="PANTHER" id="PTHR11472:SF34">
    <property type="entry name" value="REGULATOR OF TELOMERE ELONGATION HELICASE 1"/>
    <property type="match status" value="1"/>
</dbReference>
<proteinExistence type="predicted"/>